<dbReference type="AlphaFoldDB" id="A0A2M7X4B8"/>
<proteinExistence type="inferred from homology"/>
<dbReference type="NCBIfam" id="TIGR00500">
    <property type="entry name" value="met_pdase_I"/>
    <property type="match status" value="1"/>
</dbReference>
<comment type="catalytic activity">
    <reaction evidence="6 7">
        <text>Release of N-terminal amino acids, preferentially methionine, from peptides and arylamides.</text>
        <dbReference type="EC" id="3.4.11.18"/>
    </reaction>
</comment>
<comment type="function">
    <text evidence="1 6">Removes the N-terminal methionine from nascent proteins. The N-terminal methionine is often cleaved when the second residue in the primary sequence is small and uncharged (Met-Ala-, Cys, Gly, Pro, Ser, Thr, or Val). Requires deformylation of the N(alpha)-formylated initiator methionine before it can be hydrolyzed.</text>
</comment>
<dbReference type="Proteomes" id="UP000230683">
    <property type="component" value="Unassembled WGS sequence"/>
</dbReference>
<dbReference type="GO" id="GO:0005829">
    <property type="term" value="C:cytosol"/>
    <property type="evidence" value="ECO:0007669"/>
    <property type="project" value="TreeGrafter"/>
</dbReference>
<feature type="binding site" evidence="6">
    <location>
        <position position="105"/>
    </location>
    <ligand>
        <name>a divalent metal cation</name>
        <dbReference type="ChEBI" id="CHEBI:60240"/>
        <label>2</label>
        <note>catalytic</note>
    </ligand>
</feature>
<feature type="domain" description="Peptidase M24" evidence="8">
    <location>
        <begin position="12"/>
        <end position="251"/>
    </location>
</feature>
<dbReference type="Pfam" id="PF00557">
    <property type="entry name" value="Peptidase_M24"/>
    <property type="match status" value="1"/>
</dbReference>
<feature type="binding site" evidence="6">
    <location>
        <position position="105"/>
    </location>
    <ligand>
        <name>a divalent metal cation</name>
        <dbReference type="ChEBI" id="CHEBI:60240"/>
        <label>1</label>
    </ligand>
</feature>
<dbReference type="EC" id="3.4.11.18" evidence="6 7"/>
<dbReference type="PANTHER" id="PTHR43330:SF27">
    <property type="entry name" value="METHIONINE AMINOPEPTIDASE"/>
    <property type="match status" value="1"/>
</dbReference>
<evidence type="ECO:0000256" key="7">
    <source>
        <dbReference type="RuleBase" id="RU003653"/>
    </source>
</evidence>
<dbReference type="InterPro" id="IPR036005">
    <property type="entry name" value="Creatinase/aminopeptidase-like"/>
</dbReference>
<feature type="binding site" evidence="6">
    <location>
        <position position="77"/>
    </location>
    <ligand>
        <name>substrate</name>
    </ligand>
</feature>
<dbReference type="PANTHER" id="PTHR43330">
    <property type="entry name" value="METHIONINE AMINOPEPTIDASE"/>
    <property type="match status" value="1"/>
</dbReference>
<keyword evidence="4 6" id="KW-0479">Metal-binding</keyword>
<feature type="binding site" evidence="6">
    <location>
        <position position="188"/>
    </location>
    <ligand>
        <name>substrate</name>
    </ligand>
</feature>
<feature type="binding site" evidence="6">
    <location>
        <position position="214"/>
    </location>
    <ligand>
        <name>a divalent metal cation</name>
        <dbReference type="ChEBI" id="CHEBI:60240"/>
        <label>2</label>
        <note>catalytic</note>
    </ligand>
</feature>
<dbReference type="GO" id="GO:0004239">
    <property type="term" value="F:initiator methionyl aminopeptidase activity"/>
    <property type="evidence" value="ECO:0007669"/>
    <property type="project" value="UniProtKB-UniRule"/>
</dbReference>
<evidence type="ECO:0000256" key="3">
    <source>
        <dbReference type="ARBA" id="ARBA00022670"/>
    </source>
</evidence>
<evidence type="ECO:0000256" key="2">
    <source>
        <dbReference type="ARBA" id="ARBA00022438"/>
    </source>
</evidence>
<dbReference type="InterPro" id="IPR001714">
    <property type="entry name" value="Pept_M24_MAP"/>
</dbReference>
<evidence type="ECO:0000313" key="9">
    <source>
        <dbReference type="EMBL" id="PJA41024.1"/>
    </source>
</evidence>
<keyword evidence="5 6" id="KW-0378">Hydrolase</keyword>
<comment type="subunit">
    <text evidence="6">Monomer.</text>
</comment>
<name>A0A2M7X4B8_UNCKA</name>
<reference evidence="10" key="1">
    <citation type="submission" date="2017-09" db="EMBL/GenBank/DDBJ databases">
        <title>Depth-based differentiation of microbial function through sediment-hosted aquifers and enrichment of novel symbionts in the deep terrestrial subsurface.</title>
        <authorList>
            <person name="Probst A.J."/>
            <person name="Ladd B."/>
            <person name="Jarett J.K."/>
            <person name="Geller-Mcgrath D.E."/>
            <person name="Sieber C.M.K."/>
            <person name="Emerson J.B."/>
            <person name="Anantharaman K."/>
            <person name="Thomas B.C."/>
            <person name="Malmstrom R."/>
            <person name="Stieglmeier M."/>
            <person name="Klingl A."/>
            <person name="Woyke T."/>
            <person name="Ryan C.M."/>
            <person name="Banfield J.F."/>
        </authorList>
    </citation>
    <scope>NUCLEOTIDE SEQUENCE [LARGE SCALE GENOMIC DNA]</scope>
</reference>
<feature type="binding site" evidence="6">
    <location>
        <position position="245"/>
    </location>
    <ligand>
        <name>a divalent metal cation</name>
        <dbReference type="ChEBI" id="CHEBI:60240"/>
        <label>1</label>
    </ligand>
</feature>
<dbReference type="GO" id="GO:0070006">
    <property type="term" value="F:metalloaminopeptidase activity"/>
    <property type="evidence" value="ECO:0007669"/>
    <property type="project" value="UniProtKB-UniRule"/>
</dbReference>
<evidence type="ECO:0000256" key="5">
    <source>
        <dbReference type="ARBA" id="ARBA00022801"/>
    </source>
</evidence>
<dbReference type="EMBL" id="PFWY01000051">
    <property type="protein sequence ID" value="PJA41024.1"/>
    <property type="molecule type" value="Genomic_DNA"/>
</dbReference>
<dbReference type="InterPro" id="IPR000994">
    <property type="entry name" value="Pept_M24"/>
</dbReference>
<feature type="binding site" evidence="6">
    <location>
        <position position="94"/>
    </location>
    <ligand>
        <name>a divalent metal cation</name>
        <dbReference type="ChEBI" id="CHEBI:60240"/>
        <label>1</label>
    </ligand>
</feature>
<accession>A0A2M7X4B8</accession>
<feature type="binding site" evidence="6">
    <location>
        <position position="181"/>
    </location>
    <ligand>
        <name>a divalent metal cation</name>
        <dbReference type="ChEBI" id="CHEBI:60240"/>
        <label>2</label>
        <note>catalytic</note>
    </ligand>
</feature>
<dbReference type="HAMAP" id="MF_01974">
    <property type="entry name" value="MetAP_1"/>
    <property type="match status" value="1"/>
</dbReference>
<evidence type="ECO:0000259" key="8">
    <source>
        <dbReference type="Pfam" id="PF00557"/>
    </source>
</evidence>
<evidence type="ECO:0000256" key="6">
    <source>
        <dbReference type="HAMAP-Rule" id="MF_01974"/>
    </source>
</evidence>
<feature type="binding site" evidence="6">
    <location>
        <position position="245"/>
    </location>
    <ligand>
        <name>a divalent metal cation</name>
        <dbReference type="ChEBI" id="CHEBI:60240"/>
        <label>2</label>
        <note>catalytic</note>
    </ligand>
</feature>
<sequence>MIYLKTDEEISQMRIAGKISKEILNKAIDLCIPDKTSNEINLEIEKLMKGNNVEPWFKEVSHYPFASCISVNHVWLHGMPNNNKLKIGDVVSIDIGVKYNGFYVDNCWTVIVDDTKNKSAKRNKFEHELQYINDFLDVGVLALNDAIDQFVVGNRVGDIAYAMQKKVEDNGFSVIKNYTGHGVGYHPHEDPSIPCYGVKGTGDLLKKRMVFAIEVMYAMGSSKNVVGRDGWTISSKDKKLTGMFEHTVALTDNGPEILTD</sequence>
<evidence type="ECO:0000313" key="10">
    <source>
        <dbReference type="Proteomes" id="UP000230683"/>
    </source>
</evidence>
<evidence type="ECO:0000256" key="4">
    <source>
        <dbReference type="ARBA" id="ARBA00022723"/>
    </source>
</evidence>
<comment type="similarity">
    <text evidence="6">Belongs to the peptidase M24A family. Methionine aminopeptidase type 1 subfamily.</text>
</comment>
<organism evidence="9 10">
    <name type="scientific">candidate division WWE3 bacterium CG_4_9_14_3_um_filter_34_6</name>
    <dbReference type="NCBI Taxonomy" id="1975079"/>
    <lineage>
        <taxon>Bacteria</taxon>
        <taxon>Katanobacteria</taxon>
    </lineage>
</organism>
<dbReference type="GO" id="GO:0046872">
    <property type="term" value="F:metal ion binding"/>
    <property type="evidence" value="ECO:0007669"/>
    <property type="project" value="UniProtKB-UniRule"/>
</dbReference>
<dbReference type="Gene3D" id="3.90.230.10">
    <property type="entry name" value="Creatinase/methionine aminopeptidase superfamily"/>
    <property type="match status" value="1"/>
</dbReference>
<gene>
    <name evidence="6 9" type="primary">map</name>
    <name evidence="9" type="ORF">CO178_01050</name>
</gene>
<comment type="cofactor">
    <cofactor evidence="6">
        <name>Co(2+)</name>
        <dbReference type="ChEBI" id="CHEBI:48828"/>
    </cofactor>
    <cofactor evidence="6">
        <name>Zn(2+)</name>
        <dbReference type="ChEBI" id="CHEBI:29105"/>
    </cofactor>
    <cofactor evidence="6">
        <name>Mn(2+)</name>
        <dbReference type="ChEBI" id="CHEBI:29035"/>
    </cofactor>
    <cofactor evidence="6">
        <name>Fe(2+)</name>
        <dbReference type="ChEBI" id="CHEBI:29033"/>
    </cofactor>
    <text evidence="6">Binds 2 divalent metal cations per subunit. Has a high-affinity and a low affinity metal-binding site. The true nature of the physiological cofactor is under debate. The enzyme is active with cobalt, zinc, manganese or divalent iron ions. Most likely, methionine aminopeptidases function as mononuclear Fe(2+)-metalloproteases under physiological conditions, and the catalytically relevant metal-binding site has been assigned to the histidine-containing high-affinity site.</text>
</comment>
<dbReference type="InterPro" id="IPR002467">
    <property type="entry name" value="Pept_M24A_MAP1"/>
</dbReference>
<dbReference type="SUPFAM" id="SSF55920">
    <property type="entry name" value="Creatinase/aminopeptidase"/>
    <property type="match status" value="1"/>
</dbReference>
<dbReference type="PRINTS" id="PR00599">
    <property type="entry name" value="MAPEPTIDASE"/>
</dbReference>
<protein>
    <recommendedName>
        <fullName evidence="6 7">Methionine aminopeptidase</fullName>
        <shortName evidence="6">MAP</shortName>
        <shortName evidence="6">MetAP</shortName>
        <ecNumber evidence="6 7">3.4.11.18</ecNumber>
    </recommendedName>
    <alternativeName>
        <fullName evidence="6">Peptidase M</fullName>
    </alternativeName>
</protein>
<dbReference type="GO" id="GO:0006508">
    <property type="term" value="P:proteolysis"/>
    <property type="evidence" value="ECO:0007669"/>
    <property type="project" value="UniProtKB-KW"/>
</dbReference>
<evidence type="ECO:0000256" key="1">
    <source>
        <dbReference type="ARBA" id="ARBA00002521"/>
    </source>
</evidence>
<comment type="caution">
    <text evidence="9">The sequence shown here is derived from an EMBL/GenBank/DDBJ whole genome shotgun (WGS) entry which is preliminary data.</text>
</comment>
<keyword evidence="3 6" id="KW-0645">Protease</keyword>
<keyword evidence="2 6" id="KW-0031">Aminopeptidase</keyword>